<sequence length="36" mass="4190">MRSSVTALAWRRGCLMQRYVKLYVSLPPGKLRILII</sequence>
<dbReference type="EMBL" id="QAYE01000009">
    <property type="protein sequence ID" value="PTW44710.1"/>
    <property type="molecule type" value="Genomic_DNA"/>
</dbReference>
<evidence type="ECO:0000313" key="1">
    <source>
        <dbReference type="EMBL" id="PTW44710.1"/>
    </source>
</evidence>
<organism evidence="1 2">
    <name type="scientific">Sphingomonas faeni</name>
    <dbReference type="NCBI Taxonomy" id="185950"/>
    <lineage>
        <taxon>Bacteria</taxon>
        <taxon>Pseudomonadati</taxon>
        <taxon>Pseudomonadota</taxon>
        <taxon>Alphaproteobacteria</taxon>
        <taxon>Sphingomonadales</taxon>
        <taxon>Sphingomonadaceae</taxon>
        <taxon>Sphingomonas</taxon>
    </lineage>
</organism>
<dbReference type="AlphaFoldDB" id="A0A2T5TZM8"/>
<evidence type="ECO:0000313" key="2">
    <source>
        <dbReference type="Proteomes" id="UP000244013"/>
    </source>
</evidence>
<name>A0A2T5TZM8_9SPHN</name>
<comment type="caution">
    <text evidence="1">The sequence shown here is derived from an EMBL/GenBank/DDBJ whole genome shotgun (WGS) entry which is preliminary data.</text>
</comment>
<protein>
    <submittedName>
        <fullName evidence="1">Uncharacterized protein</fullName>
    </submittedName>
</protein>
<gene>
    <name evidence="1" type="ORF">C8J25_109140</name>
</gene>
<proteinExistence type="predicted"/>
<accession>A0A2T5TZM8</accession>
<reference evidence="1 2" key="1">
    <citation type="submission" date="2018-04" db="EMBL/GenBank/DDBJ databases">
        <title>Genomic Encyclopedia of Type Strains, Phase III (KMG-III): the genomes of soil and plant-associated and newly described type strains.</title>
        <authorList>
            <person name="Whitman W."/>
        </authorList>
    </citation>
    <scope>NUCLEOTIDE SEQUENCE [LARGE SCALE GENOMIC DNA]</scope>
    <source>
        <strain evidence="1 2">MA-olki</strain>
    </source>
</reference>
<dbReference type="Proteomes" id="UP000244013">
    <property type="component" value="Unassembled WGS sequence"/>
</dbReference>